<dbReference type="SMART" id="SM00487">
    <property type="entry name" value="DEXDc"/>
    <property type="match status" value="1"/>
</dbReference>
<dbReference type="GO" id="GO:0005524">
    <property type="term" value="F:ATP binding"/>
    <property type="evidence" value="ECO:0007669"/>
    <property type="project" value="UniProtKB-UniRule"/>
</dbReference>
<evidence type="ECO:0000256" key="9">
    <source>
        <dbReference type="ARBA" id="ARBA00034617"/>
    </source>
</evidence>
<dbReference type="Pfam" id="PF21280">
    <property type="entry name" value="Helicase_dom4_arc"/>
    <property type="match status" value="1"/>
</dbReference>
<comment type="catalytic activity">
    <reaction evidence="9 10">
        <text>Couples ATP hydrolysis with the unwinding of duplex DNA by translocating in the 3'-5' direction.</text>
        <dbReference type="EC" id="5.6.2.4"/>
    </reaction>
</comment>
<evidence type="ECO:0000256" key="6">
    <source>
        <dbReference type="ARBA" id="ARBA00023125"/>
    </source>
</evidence>
<dbReference type="InterPro" id="IPR036390">
    <property type="entry name" value="WH_DNA-bd_sf"/>
</dbReference>
<dbReference type="AlphaFoldDB" id="A0A2R7Y4M8"/>
<dbReference type="Pfam" id="PF00271">
    <property type="entry name" value="Helicase_C"/>
    <property type="match status" value="1"/>
</dbReference>
<dbReference type="EC" id="5.6.2.4" evidence="10"/>
<sequence length="706" mass="79466">MPAAEEASVDIIDLPEQVIKLLKLRGISKLTPPQVEALRKGFLKGNSLLVVAPTASGKTLVGELALINAYLNGGKGVYVTPLKALAEEKYWEFKYWERLGLRVGITTGDYDEPGEYLRNYDVIVATYERMDSIFRLKPSWLREVKTLVIDEFHMISDEDRGPIVEFLSIRSLLNNIQLIGLSATVGNPDELGSWLNAEVVISNWRPVRLVEGFYSAKKNAIIFEDGREEPVNKKMSLPHHCYRKAYEDDYQLLIFVQSRPKAEELARKLSTLSEDSPSDVKELIHELSNSEIPKVEVENLSKLLIKGVAYHHAGLSYTSRQLIERAFRERLLRAVVATPTLAAGINVPARRVLIYTRRFEEGFMKPISVSEYKQMAGRAGRPQYDQIGEAVIADVKSEEEGWNYIRSMPEDVKSQLATERATRIHTLALIASNEARNITELTEIYSKSLASRKLGLQTANYMVKYSIKTLERYGMIENVGNSLKATALGAIVSKLYIDPLTAVILLNNLRKVLTAKPLYYLVSIAMTPDFSRVRITNYRQLAEDAEAALELGLIPEPHEGVDYYEWLRAFKIGRVLNAWIEEIPEDRIISEYGIGSGDLRVVVDSAEWLTYAAQKICEVEKLKEHSKNLQILNIRVSNGVKEELVELVKVKGVGRVRARALYEAGIKTIKDLAEASPTKIANLRGFGIKTAEEIINEAKKLLSKTL</sequence>
<dbReference type="GO" id="GO:0003677">
    <property type="term" value="F:DNA binding"/>
    <property type="evidence" value="ECO:0007669"/>
    <property type="project" value="UniProtKB-UniRule"/>
</dbReference>
<evidence type="ECO:0000256" key="10">
    <source>
        <dbReference type="HAMAP-Rule" id="MF_00442"/>
    </source>
</evidence>
<dbReference type="SUPFAM" id="SSF52540">
    <property type="entry name" value="P-loop containing nucleoside triphosphate hydrolases"/>
    <property type="match status" value="1"/>
</dbReference>
<dbReference type="Gene3D" id="1.10.150.20">
    <property type="entry name" value="5' to 3' exonuclease, C-terminal subdomain"/>
    <property type="match status" value="1"/>
</dbReference>
<keyword evidence="7 10" id="KW-0234">DNA repair</keyword>
<comment type="function">
    <text evidence="10">DNA-dependent ATPase and 3'-5' DNA helicase that may be involved in repair of stalled replication forks.</text>
</comment>
<evidence type="ECO:0000259" key="11">
    <source>
        <dbReference type="PROSITE" id="PS51192"/>
    </source>
</evidence>
<dbReference type="GO" id="GO:0043138">
    <property type="term" value="F:3'-5' DNA helicase activity"/>
    <property type="evidence" value="ECO:0007669"/>
    <property type="project" value="UniProtKB-UniRule"/>
</dbReference>
<reference evidence="13 14" key="1">
    <citation type="journal article" date="2018" name="Syst. Appl. Microbiol.">
        <title>A new symbiotic nanoarchaeote (Candidatus Nanoclepta minutus) and its host (Zestosphaera tikiterensis gen. nov., sp. nov.) from a New Zealand hot spring.</title>
        <authorList>
            <person name="St John E."/>
            <person name="Liu Y."/>
            <person name="Podar M."/>
            <person name="Stott M.B."/>
            <person name="Meneghin J."/>
            <person name="Chen Z."/>
            <person name="Lagutin K."/>
            <person name="Mitchell K."/>
            <person name="Reysenbach A.L."/>
        </authorList>
    </citation>
    <scope>NUCLEOTIDE SEQUENCE [LARGE SCALE GENOMIC DNA]</scope>
    <source>
        <strain evidence="13">NZ3</strain>
    </source>
</reference>
<accession>A0A2R7Y4M8</accession>
<dbReference type="InterPro" id="IPR011545">
    <property type="entry name" value="DEAD/DEAH_box_helicase_dom"/>
</dbReference>
<dbReference type="SMART" id="SM00278">
    <property type="entry name" value="HhH1"/>
    <property type="match status" value="2"/>
</dbReference>
<dbReference type="InterPro" id="IPR048772">
    <property type="entry name" value="Hel308-like_dom4"/>
</dbReference>
<keyword evidence="8 10" id="KW-0413">Isomerase</keyword>
<evidence type="ECO:0000256" key="3">
    <source>
        <dbReference type="ARBA" id="ARBA00022801"/>
    </source>
</evidence>
<name>A0A2R7Y4M8_9CREN</name>
<dbReference type="CDD" id="cd18795">
    <property type="entry name" value="SF2_C_Ski2"/>
    <property type="match status" value="1"/>
</dbReference>
<organism evidence="13 14">
    <name type="scientific">Zestosphaera tikiterensis</name>
    <dbReference type="NCBI Taxonomy" id="1973259"/>
    <lineage>
        <taxon>Archaea</taxon>
        <taxon>Thermoproteota</taxon>
        <taxon>Thermoprotei</taxon>
        <taxon>Desulfurococcales</taxon>
        <taxon>Desulfurococcaceae</taxon>
        <taxon>Zestosphaera</taxon>
    </lineage>
</organism>
<dbReference type="InterPro" id="IPR001650">
    <property type="entry name" value="Helicase_C-like"/>
</dbReference>
<evidence type="ECO:0000256" key="5">
    <source>
        <dbReference type="ARBA" id="ARBA00022840"/>
    </source>
</evidence>
<evidence type="ECO:0000256" key="2">
    <source>
        <dbReference type="ARBA" id="ARBA00022763"/>
    </source>
</evidence>
<keyword evidence="6 10" id="KW-0238">DNA-binding</keyword>
<dbReference type="HAMAP" id="MF_00442">
    <property type="entry name" value="Helicase_Hel308"/>
    <property type="match status" value="1"/>
</dbReference>
<proteinExistence type="inferred from homology"/>
<evidence type="ECO:0000256" key="1">
    <source>
        <dbReference type="ARBA" id="ARBA00022741"/>
    </source>
</evidence>
<feature type="domain" description="Helicase C-terminal" evidence="12">
    <location>
        <begin position="236"/>
        <end position="428"/>
    </location>
</feature>
<keyword evidence="1 10" id="KW-0547">Nucleotide-binding</keyword>
<dbReference type="Gene3D" id="3.40.50.300">
    <property type="entry name" value="P-loop containing nucleotide triphosphate hydrolases"/>
    <property type="match status" value="2"/>
</dbReference>
<dbReference type="PANTHER" id="PTHR47961:SF10">
    <property type="entry name" value="ATP-DEPENDENT DNA HELICASE HEL308"/>
    <property type="match status" value="1"/>
</dbReference>
<dbReference type="Proteomes" id="UP000244093">
    <property type="component" value="Unassembled WGS sequence"/>
</dbReference>
<dbReference type="Pfam" id="PF14520">
    <property type="entry name" value="HHH_5"/>
    <property type="match status" value="1"/>
</dbReference>
<evidence type="ECO:0000256" key="4">
    <source>
        <dbReference type="ARBA" id="ARBA00022806"/>
    </source>
</evidence>
<dbReference type="CDD" id="cd18028">
    <property type="entry name" value="DEXHc_archSki2"/>
    <property type="match status" value="1"/>
</dbReference>
<dbReference type="InterPro" id="IPR022965">
    <property type="entry name" value="Helicase_Hel308"/>
</dbReference>
<comment type="catalytic activity">
    <reaction evidence="10">
        <text>ATP + H2O = ADP + phosphate + H(+)</text>
        <dbReference type="Rhea" id="RHEA:13065"/>
        <dbReference type="ChEBI" id="CHEBI:15377"/>
        <dbReference type="ChEBI" id="CHEBI:15378"/>
        <dbReference type="ChEBI" id="CHEBI:30616"/>
        <dbReference type="ChEBI" id="CHEBI:43474"/>
        <dbReference type="ChEBI" id="CHEBI:456216"/>
        <dbReference type="EC" id="5.6.2.4"/>
    </reaction>
</comment>
<dbReference type="SUPFAM" id="SSF158702">
    <property type="entry name" value="Sec63 N-terminal domain-like"/>
    <property type="match status" value="1"/>
</dbReference>
<evidence type="ECO:0000313" key="14">
    <source>
        <dbReference type="Proteomes" id="UP000244093"/>
    </source>
</evidence>
<dbReference type="GO" id="GO:0006281">
    <property type="term" value="P:DNA repair"/>
    <property type="evidence" value="ECO:0007669"/>
    <property type="project" value="UniProtKB-UniRule"/>
</dbReference>
<comment type="caution">
    <text evidence="13">The sequence shown here is derived from an EMBL/GenBank/DDBJ whole genome shotgun (WGS) entry which is preliminary data.</text>
</comment>
<gene>
    <name evidence="10" type="primary">hel308</name>
    <name evidence="13" type="ORF">B7O98_07440</name>
</gene>
<evidence type="ECO:0000256" key="7">
    <source>
        <dbReference type="ARBA" id="ARBA00023204"/>
    </source>
</evidence>
<keyword evidence="2 10" id="KW-0227">DNA damage</keyword>
<dbReference type="PROSITE" id="PS51192">
    <property type="entry name" value="HELICASE_ATP_BIND_1"/>
    <property type="match status" value="1"/>
</dbReference>
<keyword evidence="3 10" id="KW-0378">Hydrolase</keyword>
<protein>
    <recommendedName>
        <fullName evidence="10">ATP-dependent DNA helicase Hel308</fullName>
        <ecNumber evidence="10">5.6.2.4</ecNumber>
    </recommendedName>
    <alternativeName>
        <fullName evidence="10">DNA 3'-5' helicase Hel308</fullName>
    </alternativeName>
</protein>
<evidence type="ECO:0000256" key="8">
    <source>
        <dbReference type="ARBA" id="ARBA00023235"/>
    </source>
</evidence>
<dbReference type="PANTHER" id="PTHR47961">
    <property type="entry name" value="DNA POLYMERASE THETA, PUTATIVE (AFU_ORTHOLOGUE AFUA_1G05260)-RELATED"/>
    <property type="match status" value="1"/>
</dbReference>
<comment type="subunit">
    <text evidence="10">Monomer.</text>
</comment>
<comment type="similarity">
    <text evidence="10">Belongs to the helicase family. Hel308 subfamily.</text>
</comment>
<dbReference type="EMBL" id="NBVN01000004">
    <property type="protein sequence ID" value="PUA32478.1"/>
    <property type="molecule type" value="Genomic_DNA"/>
</dbReference>
<dbReference type="Pfam" id="PF00270">
    <property type="entry name" value="DEAD"/>
    <property type="match status" value="1"/>
</dbReference>
<dbReference type="InterPro" id="IPR050474">
    <property type="entry name" value="Hel308_SKI2-like"/>
</dbReference>
<dbReference type="Gene3D" id="1.10.3380.30">
    <property type="match status" value="1"/>
</dbReference>
<dbReference type="InterPro" id="IPR014001">
    <property type="entry name" value="Helicase_ATP-bd"/>
</dbReference>
<dbReference type="InterPro" id="IPR027417">
    <property type="entry name" value="P-loop_NTPase"/>
</dbReference>
<dbReference type="InterPro" id="IPR003583">
    <property type="entry name" value="Hlx-hairpin-Hlx_DNA-bd_motif"/>
</dbReference>
<evidence type="ECO:0000313" key="13">
    <source>
        <dbReference type="EMBL" id="PUA32478.1"/>
    </source>
</evidence>
<feature type="domain" description="Helicase ATP-binding" evidence="11">
    <location>
        <begin position="39"/>
        <end position="203"/>
    </location>
</feature>
<dbReference type="SMART" id="SM00490">
    <property type="entry name" value="HELICc"/>
    <property type="match status" value="1"/>
</dbReference>
<keyword evidence="4 10" id="KW-0347">Helicase</keyword>
<keyword evidence="5 10" id="KW-0067">ATP-binding</keyword>
<evidence type="ECO:0000259" key="12">
    <source>
        <dbReference type="PROSITE" id="PS51194"/>
    </source>
</evidence>
<feature type="binding site" evidence="10">
    <location>
        <position position="34"/>
    </location>
    <ligand>
        <name>ATP</name>
        <dbReference type="ChEBI" id="CHEBI:30616"/>
    </ligand>
</feature>
<dbReference type="GO" id="GO:0016887">
    <property type="term" value="F:ATP hydrolysis activity"/>
    <property type="evidence" value="ECO:0007669"/>
    <property type="project" value="RHEA"/>
</dbReference>
<dbReference type="PROSITE" id="PS51194">
    <property type="entry name" value="HELICASE_CTER"/>
    <property type="match status" value="1"/>
</dbReference>
<dbReference type="SUPFAM" id="SSF46785">
    <property type="entry name" value="Winged helix' DNA-binding domain"/>
    <property type="match status" value="1"/>
</dbReference>